<keyword evidence="3" id="KW-0249">Electron transport</keyword>
<dbReference type="InterPro" id="IPR001094">
    <property type="entry name" value="Flavdoxin-like"/>
</dbReference>
<dbReference type="Pfam" id="PF00175">
    <property type="entry name" value="NAD_binding_1"/>
    <property type="match status" value="1"/>
</dbReference>
<dbReference type="InterPro" id="IPR001433">
    <property type="entry name" value="OxRdtase_FAD/NAD-bd"/>
</dbReference>
<keyword evidence="2" id="KW-0288">FMN</keyword>
<organism evidence="8 9">
    <name type="scientific">Catenovulum adriaticum</name>
    <dbReference type="NCBI Taxonomy" id="2984846"/>
    <lineage>
        <taxon>Bacteria</taxon>
        <taxon>Pseudomonadati</taxon>
        <taxon>Pseudomonadota</taxon>
        <taxon>Gammaproteobacteria</taxon>
        <taxon>Alteromonadales</taxon>
        <taxon>Alteromonadaceae</taxon>
        <taxon>Catenovulum</taxon>
    </lineage>
</organism>
<dbReference type="SUPFAM" id="SSF52218">
    <property type="entry name" value="Flavoproteins"/>
    <property type="match status" value="1"/>
</dbReference>
<dbReference type="InterPro" id="IPR008254">
    <property type="entry name" value="Flavodoxin/NO_synth"/>
</dbReference>
<reference evidence="8" key="1">
    <citation type="submission" date="2022-10" db="EMBL/GenBank/DDBJ databases">
        <title>Catenovulum adriacola sp. nov. isolated in the Harbour of Susak.</title>
        <authorList>
            <person name="Schoch T."/>
            <person name="Reich S.J."/>
            <person name="Stoeferle S."/>
            <person name="Flaiz M."/>
            <person name="Kazda M."/>
            <person name="Riedel C.U."/>
            <person name="Duerre P."/>
        </authorList>
    </citation>
    <scope>NUCLEOTIDE SEQUENCE</scope>
    <source>
        <strain evidence="8">TS8</strain>
    </source>
</reference>
<evidence type="ECO:0000313" key="8">
    <source>
        <dbReference type="EMBL" id="WAJ70070.1"/>
    </source>
</evidence>
<keyword evidence="3" id="KW-0813">Transport</keyword>
<dbReference type="InterPro" id="IPR017927">
    <property type="entry name" value="FAD-bd_FR_type"/>
</dbReference>
<dbReference type="PROSITE" id="PS50902">
    <property type="entry name" value="FLAVODOXIN_LIKE"/>
    <property type="match status" value="1"/>
</dbReference>
<dbReference type="InterPro" id="IPR029039">
    <property type="entry name" value="Flavoprotein-like_sf"/>
</dbReference>
<dbReference type="InterPro" id="IPR017938">
    <property type="entry name" value="Riboflavin_synthase-like_b-brl"/>
</dbReference>
<dbReference type="EC" id="1.6.2.4" evidence="4"/>
<dbReference type="PRINTS" id="PR00371">
    <property type="entry name" value="FPNCR"/>
</dbReference>
<keyword evidence="5" id="KW-0812">Transmembrane</keyword>
<name>A0ABY7AKK2_9ALTE</name>
<evidence type="ECO:0000256" key="3">
    <source>
        <dbReference type="ARBA" id="ARBA00022982"/>
    </source>
</evidence>
<evidence type="ECO:0000256" key="5">
    <source>
        <dbReference type="SAM" id="Phobius"/>
    </source>
</evidence>
<protein>
    <recommendedName>
        <fullName evidence="4">NADPH--hemoprotein reductase</fullName>
        <ecNumber evidence="4">1.6.2.4</ecNumber>
    </recommendedName>
</protein>
<evidence type="ECO:0000259" key="7">
    <source>
        <dbReference type="PROSITE" id="PS51384"/>
    </source>
</evidence>
<dbReference type="RefSeq" id="WP_268074370.1">
    <property type="nucleotide sequence ID" value="NZ_CP109965.1"/>
</dbReference>
<dbReference type="Pfam" id="PF00258">
    <property type="entry name" value="Flavodoxin_1"/>
    <property type="match status" value="1"/>
</dbReference>
<keyword evidence="5" id="KW-0472">Membrane</keyword>
<keyword evidence="9" id="KW-1185">Reference proteome</keyword>
<dbReference type="Gene3D" id="3.40.50.80">
    <property type="entry name" value="Nucleotide-binding domain of ferredoxin-NADP reductase (FNR) module"/>
    <property type="match status" value="1"/>
</dbReference>
<evidence type="ECO:0000259" key="6">
    <source>
        <dbReference type="PROSITE" id="PS50902"/>
    </source>
</evidence>
<sequence length="436" mass="48223">MSENMRLVLAILLGVGWCTWVAIIWWLKRLKQSKQDANATHIVAYASQTGQARLKAQAFFESLTDAALVPLNHLTLDKLQSASQVDFFVSTYGDGEPPDNGRSFLRLFSKISGNSLQSLKYSVTAFGDSHYPEFCAFGKQVFTELNKCGANALQPLICIDASQVQTQDKNFIADFIDVELLESTQLNPGSPFSGLYLLRLSAANLVWQAGDILEVIPSHPVADNELPSPRSYSIASADSRFVENNEIKLIVRLLTKDDGQFGLASGFLTQSCQIGDQIKVKVRANPACQLKSEQAPLLLIGAGSGLAGLIGHIEQRYYFDDAGPVWLIYGDRDPEFDCTMQAELEWWQQQGVLTRVDRVFSRAKLPCSKATPIYVHDVLIKHADEVCQFIDKGADVYVCGSLEGMGKSVDQALAKILGEDGKNDLLVSERYHRDLY</sequence>
<evidence type="ECO:0000256" key="2">
    <source>
        <dbReference type="ARBA" id="ARBA00022643"/>
    </source>
</evidence>
<feature type="domain" description="FAD-binding FR-type" evidence="7">
    <location>
        <begin position="173"/>
        <end position="293"/>
    </location>
</feature>
<dbReference type="InterPro" id="IPR001709">
    <property type="entry name" value="Flavoprot_Pyr_Nucl_cyt_Rdtase"/>
</dbReference>
<dbReference type="SUPFAM" id="SSF52343">
    <property type="entry name" value="Ferredoxin reductase-like, C-terminal NADP-linked domain"/>
    <property type="match status" value="1"/>
</dbReference>
<dbReference type="InterPro" id="IPR039261">
    <property type="entry name" value="FNR_nucleotide-bd"/>
</dbReference>
<evidence type="ECO:0000313" key="9">
    <source>
        <dbReference type="Proteomes" id="UP001163726"/>
    </source>
</evidence>
<dbReference type="Proteomes" id="UP001163726">
    <property type="component" value="Chromosome"/>
</dbReference>
<feature type="domain" description="Flavodoxin-like" evidence="6">
    <location>
        <begin position="41"/>
        <end position="176"/>
    </location>
</feature>
<dbReference type="Gene3D" id="2.40.30.10">
    <property type="entry name" value="Translation factors"/>
    <property type="match status" value="1"/>
</dbReference>
<dbReference type="Gene3D" id="3.40.50.360">
    <property type="match status" value="1"/>
</dbReference>
<keyword evidence="1" id="KW-0285">Flavoprotein</keyword>
<dbReference type="PANTHER" id="PTHR19384:SF17">
    <property type="entry name" value="NADPH--CYTOCHROME P450 REDUCTASE"/>
    <property type="match status" value="1"/>
</dbReference>
<evidence type="ECO:0000256" key="1">
    <source>
        <dbReference type="ARBA" id="ARBA00022630"/>
    </source>
</evidence>
<proteinExistence type="predicted"/>
<keyword evidence="5" id="KW-1133">Transmembrane helix</keyword>
<dbReference type="SUPFAM" id="SSF63380">
    <property type="entry name" value="Riboflavin synthase domain-like"/>
    <property type="match status" value="1"/>
</dbReference>
<dbReference type="PRINTS" id="PR00369">
    <property type="entry name" value="FLAVODOXIN"/>
</dbReference>
<feature type="transmembrane region" description="Helical" evidence="5">
    <location>
        <begin position="7"/>
        <end position="27"/>
    </location>
</feature>
<gene>
    <name evidence="8" type="ORF">OLW01_13135</name>
</gene>
<evidence type="ECO:0000256" key="4">
    <source>
        <dbReference type="ARBA" id="ARBA00023797"/>
    </source>
</evidence>
<accession>A0ABY7AKK2</accession>
<dbReference type="EMBL" id="CP109965">
    <property type="protein sequence ID" value="WAJ70070.1"/>
    <property type="molecule type" value="Genomic_DNA"/>
</dbReference>
<dbReference type="PROSITE" id="PS51384">
    <property type="entry name" value="FAD_FR"/>
    <property type="match status" value="1"/>
</dbReference>
<dbReference type="PANTHER" id="PTHR19384">
    <property type="entry name" value="NITRIC OXIDE SYNTHASE-RELATED"/>
    <property type="match status" value="1"/>
</dbReference>